<evidence type="ECO:0000313" key="2">
    <source>
        <dbReference type="Proteomes" id="UP001061991"/>
    </source>
</evidence>
<protein>
    <submittedName>
        <fullName evidence="1">Extracellular solute-binding protein</fullName>
    </submittedName>
</protein>
<reference evidence="1" key="1">
    <citation type="submission" date="2022-09" db="EMBL/GenBank/DDBJ databases">
        <title>Interaction between co-microsymbionts with complementary sets of symbiotic genes in legume-rhizobium systems.</title>
        <authorList>
            <person name="Safronova V."/>
            <person name="Sazanova A."/>
            <person name="Afonin A."/>
            <person name="Chirak E."/>
        </authorList>
    </citation>
    <scope>NUCLEOTIDE SEQUENCE</scope>
    <source>
        <strain evidence="1">A18/3m</strain>
    </source>
</reference>
<gene>
    <name evidence="1" type="ORF">N8E88_04105</name>
</gene>
<keyword evidence="1" id="KW-0614">Plasmid</keyword>
<sequence length="183" mass="19663">MGESGHIEMQSNQAAQAFASGSLGILMRSSVNTRRILDQVGPKFPVVAKSIPIASADGKLPVGGKAVVMLAKDQSKQDAAWKFLKFVVAEEGQMQMATASGYAPVNDAALATLQNTIYKDKPAYQITPSVLPRIVRWDSFPGANAVKAVDAVRNHMQQVITLKVKPDEALSDLAKDVRGMIKQ</sequence>
<keyword evidence="2" id="KW-1185">Reference proteome</keyword>
<proteinExistence type="predicted"/>
<organism evidence="1 2">
    <name type="scientific">Phyllobacterium zundukense</name>
    <dbReference type="NCBI Taxonomy" id="1867719"/>
    <lineage>
        <taxon>Bacteria</taxon>
        <taxon>Pseudomonadati</taxon>
        <taxon>Pseudomonadota</taxon>
        <taxon>Alphaproteobacteria</taxon>
        <taxon>Hyphomicrobiales</taxon>
        <taxon>Phyllobacteriaceae</taxon>
        <taxon>Phyllobacterium</taxon>
    </lineage>
</organism>
<geneLocation type="plasmid" evidence="1 2">
    <name>p_unnamed3</name>
</geneLocation>
<accession>A0ACD4CW65</accession>
<dbReference type="EMBL" id="CP104970">
    <property type="protein sequence ID" value="UXN57837.1"/>
    <property type="molecule type" value="Genomic_DNA"/>
</dbReference>
<dbReference type="Proteomes" id="UP001061991">
    <property type="component" value="Plasmid p_unnamed3"/>
</dbReference>
<evidence type="ECO:0000313" key="1">
    <source>
        <dbReference type="EMBL" id="UXN57837.1"/>
    </source>
</evidence>
<name>A0ACD4CW65_9HYPH</name>